<dbReference type="Gene3D" id="3.20.100.30">
    <property type="entry name" value="VTC, catalytic tunnel domain"/>
    <property type="match status" value="1"/>
</dbReference>
<organism evidence="2 3">
    <name type="scientific">Stentor coeruleus</name>
    <dbReference type="NCBI Taxonomy" id="5963"/>
    <lineage>
        <taxon>Eukaryota</taxon>
        <taxon>Sar</taxon>
        <taxon>Alveolata</taxon>
        <taxon>Ciliophora</taxon>
        <taxon>Postciliodesmatophora</taxon>
        <taxon>Heterotrichea</taxon>
        <taxon>Heterotrichida</taxon>
        <taxon>Stentoridae</taxon>
        <taxon>Stentor</taxon>
    </lineage>
</organism>
<keyword evidence="3" id="KW-1185">Reference proteome</keyword>
<sequence length="164" mass="18845">MDFYEIDDKSSPDSWSTCDVSSQHDTSATSKQELSEKCGRLKRKNSIKSIFSTLKSFVNSSKNDPIILADYVNSVFEDESPDNLCIKLNYKCCNLEKHGTRCMKKWKEIQEALISMANECSEKPKQIFSIKKRKNQISKVLLDKSQPSWIHRLFLQSLLVLGNN</sequence>
<reference evidence="2 3" key="1">
    <citation type="submission" date="2016-11" db="EMBL/GenBank/DDBJ databases">
        <title>The macronuclear genome of Stentor coeruleus: a giant cell with tiny introns.</title>
        <authorList>
            <person name="Slabodnick M."/>
            <person name="Ruby J.G."/>
            <person name="Reiff S.B."/>
            <person name="Swart E.C."/>
            <person name="Gosai S."/>
            <person name="Prabakaran S."/>
            <person name="Witkowska E."/>
            <person name="Larue G.E."/>
            <person name="Fisher S."/>
            <person name="Freeman R.M."/>
            <person name="Gunawardena J."/>
            <person name="Chu W."/>
            <person name="Stover N.A."/>
            <person name="Gregory B.D."/>
            <person name="Nowacki M."/>
            <person name="Derisi J."/>
            <person name="Roy S.W."/>
            <person name="Marshall W.F."/>
            <person name="Sood P."/>
        </authorList>
    </citation>
    <scope>NUCLEOTIDE SEQUENCE [LARGE SCALE GENOMIC DNA]</scope>
    <source>
        <strain evidence="2">WM001</strain>
    </source>
</reference>
<dbReference type="EMBL" id="MPUH01001401">
    <property type="protein sequence ID" value="OMJ68009.1"/>
    <property type="molecule type" value="Genomic_DNA"/>
</dbReference>
<feature type="region of interest" description="Disordered" evidence="1">
    <location>
        <begin position="1"/>
        <end position="31"/>
    </location>
</feature>
<dbReference type="InterPro" id="IPR042267">
    <property type="entry name" value="VTC_sf"/>
</dbReference>
<comment type="caution">
    <text evidence="2">The sequence shown here is derived from an EMBL/GenBank/DDBJ whole genome shotgun (WGS) entry which is preliminary data.</text>
</comment>
<accession>A0A1R2AU03</accession>
<proteinExistence type="predicted"/>
<gene>
    <name evidence="2" type="ORF">SteCoe_34658</name>
</gene>
<evidence type="ECO:0000256" key="1">
    <source>
        <dbReference type="SAM" id="MobiDB-lite"/>
    </source>
</evidence>
<dbReference type="Proteomes" id="UP000187209">
    <property type="component" value="Unassembled WGS sequence"/>
</dbReference>
<protein>
    <submittedName>
        <fullName evidence="2">Uncharacterized protein</fullName>
    </submittedName>
</protein>
<evidence type="ECO:0000313" key="2">
    <source>
        <dbReference type="EMBL" id="OMJ68009.1"/>
    </source>
</evidence>
<dbReference type="AlphaFoldDB" id="A0A1R2AU03"/>
<evidence type="ECO:0000313" key="3">
    <source>
        <dbReference type="Proteomes" id="UP000187209"/>
    </source>
</evidence>
<feature type="compositionally biased region" description="Polar residues" evidence="1">
    <location>
        <begin position="12"/>
        <end position="31"/>
    </location>
</feature>
<feature type="compositionally biased region" description="Basic and acidic residues" evidence="1">
    <location>
        <begin position="1"/>
        <end position="11"/>
    </location>
</feature>
<name>A0A1R2AU03_9CILI</name>